<dbReference type="InterPro" id="IPR008979">
    <property type="entry name" value="Galactose-bd-like_sf"/>
</dbReference>
<feature type="coiled-coil region" evidence="5">
    <location>
        <begin position="472"/>
        <end position="506"/>
    </location>
</feature>
<dbReference type="PANTHER" id="PTHR12953:SF0">
    <property type="entry name" value="SUN DOMAIN-CONTAINING OSSIFICATION FACTOR"/>
    <property type="match status" value="1"/>
</dbReference>
<dbReference type="SUPFAM" id="SSF49785">
    <property type="entry name" value="Galactose-binding domain-like"/>
    <property type="match status" value="1"/>
</dbReference>
<evidence type="ECO:0000313" key="8">
    <source>
        <dbReference type="EMBL" id="KPV72500.1"/>
    </source>
</evidence>
<feature type="region of interest" description="Disordered" evidence="6">
    <location>
        <begin position="173"/>
        <end position="418"/>
    </location>
</feature>
<comment type="subcellular location">
    <subcellularLocation>
        <location evidence="1">Endomembrane system</location>
    </subcellularLocation>
</comment>
<dbReference type="InterPro" id="IPR045120">
    <property type="entry name" value="Suco/Slp1-like"/>
</dbReference>
<keyword evidence="4" id="KW-0472">Membrane</keyword>
<feature type="compositionally biased region" description="Low complexity" evidence="6">
    <location>
        <begin position="292"/>
        <end position="339"/>
    </location>
</feature>
<name>A0A0P9EL98_RHOGW</name>
<dbReference type="PANTHER" id="PTHR12953">
    <property type="entry name" value="MEMBRANE PROTEIN CH1 RELATED"/>
    <property type="match status" value="1"/>
</dbReference>
<feature type="compositionally biased region" description="Pro residues" evidence="6">
    <location>
        <begin position="890"/>
        <end position="899"/>
    </location>
</feature>
<dbReference type="GO" id="GO:0005737">
    <property type="term" value="C:cytoplasm"/>
    <property type="evidence" value="ECO:0007669"/>
    <property type="project" value="TreeGrafter"/>
</dbReference>
<evidence type="ECO:0000313" key="9">
    <source>
        <dbReference type="Proteomes" id="UP000053890"/>
    </source>
</evidence>
<evidence type="ECO:0000256" key="5">
    <source>
        <dbReference type="SAM" id="Coils"/>
    </source>
</evidence>
<evidence type="ECO:0000259" key="7">
    <source>
        <dbReference type="PROSITE" id="PS51469"/>
    </source>
</evidence>
<dbReference type="GO" id="GO:0034975">
    <property type="term" value="P:protein folding in endoplasmic reticulum"/>
    <property type="evidence" value="ECO:0007669"/>
    <property type="project" value="TreeGrafter"/>
</dbReference>
<dbReference type="OMA" id="KHFKASC"/>
<dbReference type="PROSITE" id="PS51469">
    <property type="entry name" value="SUN"/>
    <property type="match status" value="1"/>
</dbReference>
<reference evidence="8 9" key="1">
    <citation type="journal article" date="2015" name="Front. Microbiol.">
        <title>Genome sequence of the plant growth promoting endophytic yeast Rhodotorula graminis WP1.</title>
        <authorList>
            <person name="Firrincieli A."/>
            <person name="Otillar R."/>
            <person name="Salamov A."/>
            <person name="Schmutz J."/>
            <person name="Khan Z."/>
            <person name="Redman R.S."/>
            <person name="Fleck N.D."/>
            <person name="Lindquist E."/>
            <person name="Grigoriev I.V."/>
            <person name="Doty S.L."/>
        </authorList>
    </citation>
    <scope>NUCLEOTIDE SEQUENCE [LARGE SCALE GENOMIC DNA]</scope>
    <source>
        <strain evidence="8 9">WP1</strain>
    </source>
</reference>
<evidence type="ECO:0000256" key="3">
    <source>
        <dbReference type="ARBA" id="ARBA00022989"/>
    </source>
</evidence>
<proteinExistence type="predicted"/>
<evidence type="ECO:0000256" key="1">
    <source>
        <dbReference type="ARBA" id="ARBA00004308"/>
    </source>
</evidence>
<dbReference type="AlphaFoldDB" id="A0A0P9EL98"/>
<feature type="compositionally biased region" description="Pro residues" evidence="6">
    <location>
        <begin position="709"/>
        <end position="720"/>
    </location>
</feature>
<dbReference type="GO" id="GO:0016020">
    <property type="term" value="C:membrane"/>
    <property type="evidence" value="ECO:0007669"/>
    <property type="project" value="InterPro"/>
</dbReference>
<evidence type="ECO:0000256" key="2">
    <source>
        <dbReference type="ARBA" id="ARBA00022692"/>
    </source>
</evidence>
<accession>A0A0P9EL98</accession>
<feature type="compositionally biased region" description="Low complexity" evidence="6">
    <location>
        <begin position="631"/>
        <end position="642"/>
    </location>
</feature>
<feature type="domain" description="SUN" evidence="7">
    <location>
        <begin position="1"/>
        <end position="110"/>
    </location>
</feature>
<dbReference type="GeneID" id="28975744"/>
<dbReference type="RefSeq" id="XP_018268549.1">
    <property type="nucleotide sequence ID" value="XM_018415296.1"/>
</dbReference>
<dbReference type="Pfam" id="PF07738">
    <property type="entry name" value="Sad1_UNC"/>
    <property type="match status" value="1"/>
</dbReference>
<organism evidence="8 9">
    <name type="scientific">Rhodotorula graminis (strain WP1)</name>
    <dbReference type="NCBI Taxonomy" id="578459"/>
    <lineage>
        <taxon>Eukaryota</taxon>
        <taxon>Fungi</taxon>
        <taxon>Dikarya</taxon>
        <taxon>Basidiomycota</taxon>
        <taxon>Pucciniomycotina</taxon>
        <taxon>Microbotryomycetes</taxon>
        <taxon>Sporidiobolales</taxon>
        <taxon>Sporidiobolaceae</taxon>
        <taxon>Rhodotorula</taxon>
    </lineage>
</organism>
<evidence type="ECO:0000256" key="4">
    <source>
        <dbReference type="ARBA" id="ARBA00023136"/>
    </source>
</evidence>
<sequence length="914" mass="95583">MLTPCSATPKFVDVELCDEVQIDALVLANFEFFSSTFKHFKASCSVDYPGKPDDWHDLGTFRARNVRGVQVFRPLSNPPFCRYVRIDFLSHFGSEYYCPVSLLRVYGYTQLESFRESERKAKALEDALAAAELGEGEAEGDEDGAERALEGALEVEVDKVERVDERDVAVVVSSVESSEQGQTSSEAPVVTSAAAAAGSSSAPPTPSPSSTAPSTSPSPPLEDEPPFTLSDAPSISFEAAHTSSAPPAPSTSSSLEGSSTSNSSSASSTSVAITAVETSSGLTASAEPGAHSTASTTDSVATTSSASPADSSRAPASSPTTTSPSPPSSSSLVPPLSTAVTHTATGRPATGSDHPVASPRPPPLPSSSSSSTASRNDTHASYASPPHHPASATHVPRAPLPVPPPPPPPPAVAQPQPGESIYGTIMKRLASLEHNQTLAMGFIEAQSGMLREAFGRVERRLGDVEGSRSRQEQSLRQSLLELEKQRVDLERERLALASQINLLSQEIRFEKHLTLAQLVGLLLVVIFVGFTRGIPTSPFLHLASTTSTARASKRKAEALGVTASSREKDWEEQRGQETEGDKAEPVTSEAPRRTHRVSPSASLSRHSSAKRYPSISKPGALRRHYGPMTGSSSSSSKAMSRSWTPPVRHSSAPPEDVLDPSGNLVDATRRRLVPRATGSGLGASRAYEFPMRSPGGSGTTSPARGATAQPPPALALPLPSPSSHLTPQALESIRTRDLTPSSADEADGEQVEPRAAAAAAEPAGLGRTGLPFPLETIPSFDGYSTYSSEDEAAPLAPHRRVAPPVPAVPSASADRLDKGKGRAPVPSPSSSSAASGSSPGARPPKPHVPPRPATALGIRLPSKQETSDAAQQDGDELRGFAVQVPRSALPSPPPEPVPLPRRVSGTHGSGKDDE</sequence>
<dbReference type="EMBL" id="KQ474086">
    <property type="protein sequence ID" value="KPV72500.1"/>
    <property type="molecule type" value="Genomic_DNA"/>
</dbReference>
<keyword evidence="5" id="KW-0175">Coiled coil</keyword>
<evidence type="ECO:0000256" key="6">
    <source>
        <dbReference type="SAM" id="MobiDB-lite"/>
    </source>
</evidence>
<dbReference type="Gene3D" id="2.60.120.260">
    <property type="entry name" value="Galactose-binding domain-like"/>
    <property type="match status" value="1"/>
</dbReference>
<feature type="compositionally biased region" description="Pro residues" evidence="6">
    <location>
        <begin position="398"/>
        <end position="412"/>
    </location>
</feature>
<keyword evidence="2" id="KW-0812">Transmembrane</keyword>
<protein>
    <recommendedName>
        <fullName evidence="7">SUN domain-containing protein</fullName>
    </recommendedName>
</protein>
<feature type="compositionally biased region" description="Low complexity" evidence="6">
    <location>
        <begin position="822"/>
        <end position="840"/>
    </location>
</feature>
<feature type="compositionally biased region" description="Low complexity" evidence="6">
    <location>
        <begin position="242"/>
        <end position="280"/>
    </location>
</feature>
<feature type="compositionally biased region" description="Low complexity" evidence="6">
    <location>
        <begin position="173"/>
        <end position="215"/>
    </location>
</feature>
<feature type="compositionally biased region" description="Basic and acidic residues" evidence="6">
    <location>
        <begin position="565"/>
        <end position="584"/>
    </location>
</feature>
<keyword evidence="9" id="KW-1185">Reference proteome</keyword>
<dbReference type="InterPro" id="IPR012919">
    <property type="entry name" value="SUN_dom"/>
</dbReference>
<gene>
    <name evidence="8" type="ORF">RHOBADRAFT_50230</name>
</gene>
<dbReference type="STRING" id="578459.A0A0P9EL98"/>
<feature type="compositionally biased region" description="Polar residues" evidence="6">
    <location>
        <begin position="372"/>
        <end position="381"/>
    </location>
</feature>
<dbReference type="OrthoDB" id="266334at2759"/>
<dbReference type="Proteomes" id="UP000053890">
    <property type="component" value="Unassembled WGS sequence"/>
</dbReference>
<feature type="region of interest" description="Disordered" evidence="6">
    <location>
        <begin position="546"/>
        <end position="914"/>
    </location>
</feature>
<dbReference type="GO" id="GO:0012505">
    <property type="term" value="C:endomembrane system"/>
    <property type="evidence" value="ECO:0007669"/>
    <property type="project" value="UniProtKB-SubCell"/>
</dbReference>
<feature type="compositionally biased region" description="Pro residues" evidence="6">
    <location>
        <begin position="841"/>
        <end position="852"/>
    </location>
</feature>
<keyword evidence="3" id="KW-1133">Transmembrane helix</keyword>